<evidence type="ECO:0000313" key="8">
    <source>
        <dbReference type="EMBL" id="PNP48655.1"/>
    </source>
</evidence>
<organism evidence="8 9">
    <name type="scientific">Trichoderma gamsii</name>
    <dbReference type="NCBI Taxonomy" id="398673"/>
    <lineage>
        <taxon>Eukaryota</taxon>
        <taxon>Fungi</taxon>
        <taxon>Dikarya</taxon>
        <taxon>Ascomycota</taxon>
        <taxon>Pezizomycotina</taxon>
        <taxon>Sordariomycetes</taxon>
        <taxon>Hypocreomycetidae</taxon>
        <taxon>Hypocreales</taxon>
        <taxon>Hypocreaceae</taxon>
        <taxon>Trichoderma</taxon>
    </lineage>
</organism>
<evidence type="ECO:0000256" key="3">
    <source>
        <dbReference type="ARBA" id="ARBA00022630"/>
    </source>
</evidence>
<comment type="caution">
    <text evidence="8">The sequence shown here is derived from an EMBL/GenBank/DDBJ whole genome shotgun (WGS) entry which is preliminary data.</text>
</comment>
<dbReference type="Proteomes" id="UP000236546">
    <property type="component" value="Unassembled WGS sequence"/>
</dbReference>
<dbReference type="GO" id="GO:0004497">
    <property type="term" value="F:monooxygenase activity"/>
    <property type="evidence" value="ECO:0007669"/>
    <property type="project" value="UniProtKB-KW"/>
</dbReference>
<evidence type="ECO:0000256" key="1">
    <source>
        <dbReference type="ARBA" id="ARBA00001974"/>
    </source>
</evidence>
<keyword evidence="6" id="KW-0503">Monooxygenase</keyword>
<dbReference type="SUPFAM" id="SSF51905">
    <property type="entry name" value="FAD/NAD(P)-binding domain"/>
    <property type="match status" value="1"/>
</dbReference>
<dbReference type="InterPro" id="IPR002938">
    <property type="entry name" value="FAD-bd"/>
</dbReference>
<dbReference type="Pfam" id="PF01494">
    <property type="entry name" value="FAD_binding_3"/>
    <property type="match status" value="1"/>
</dbReference>
<comment type="cofactor">
    <cofactor evidence="1">
        <name>FAD</name>
        <dbReference type="ChEBI" id="CHEBI:57692"/>
    </cofactor>
</comment>
<evidence type="ECO:0000256" key="5">
    <source>
        <dbReference type="ARBA" id="ARBA00023002"/>
    </source>
</evidence>
<dbReference type="OrthoDB" id="16820at2759"/>
<evidence type="ECO:0000313" key="9">
    <source>
        <dbReference type="Proteomes" id="UP000236546"/>
    </source>
</evidence>
<keyword evidence="5" id="KW-0560">Oxidoreductase</keyword>
<evidence type="ECO:0000256" key="6">
    <source>
        <dbReference type="ARBA" id="ARBA00023033"/>
    </source>
</evidence>
<reference evidence="8 9" key="1">
    <citation type="submission" date="2017-02" db="EMBL/GenBank/DDBJ databases">
        <title>Genomes of Trichoderma spp. with biocontrol activity.</title>
        <authorList>
            <person name="Gardiner D."/>
            <person name="Kazan K."/>
            <person name="Vos C."/>
            <person name="Harvey P."/>
        </authorList>
    </citation>
    <scope>NUCLEOTIDE SEQUENCE [LARGE SCALE GENOMIC DNA]</scope>
    <source>
        <strain evidence="8 9">A5MH</strain>
    </source>
</reference>
<dbReference type="PRINTS" id="PR00420">
    <property type="entry name" value="RNGMNOXGNASE"/>
</dbReference>
<dbReference type="AlphaFoldDB" id="A0A2K0TT06"/>
<accession>A0A2K0TT06</accession>
<protein>
    <recommendedName>
        <fullName evidence="7">FAD-binding domain-containing protein</fullName>
    </recommendedName>
</protein>
<feature type="domain" description="FAD-binding" evidence="7">
    <location>
        <begin position="4"/>
        <end position="330"/>
    </location>
</feature>
<evidence type="ECO:0000256" key="2">
    <source>
        <dbReference type="ARBA" id="ARBA00007992"/>
    </source>
</evidence>
<evidence type="ECO:0000259" key="7">
    <source>
        <dbReference type="Pfam" id="PF01494"/>
    </source>
</evidence>
<comment type="similarity">
    <text evidence="2">Belongs to the paxM FAD-dependent monooxygenase family.</text>
</comment>
<dbReference type="Gene3D" id="3.50.50.60">
    <property type="entry name" value="FAD/NAD(P)-binding domain"/>
    <property type="match status" value="1"/>
</dbReference>
<name>A0A2K0TT06_9HYPO</name>
<dbReference type="GO" id="GO:0071949">
    <property type="term" value="F:FAD binding"/>
    <property type="evidence" value="ECO:0007669"/>
    <property type="project" value="InterPro"/>
</dbReference>
<keyword evidence="3" id="KW-0285">Flavoprotein</keyword>
<proteinExistence type="inferred from homology"/>
<dbReference type="InterPro" id="IPR036188">
    <property type="entry name" value="FAD/NAD-bd_sf"/>
</dbReference>
<dbReference type="PANTHER" id="PTHR47356:SF2">
    <property type="entry name" value="FAD-BINDING DOMAIN-CONTAINING PROTEIN-RELATED"/>
    <property type="match status" value="1"/>
</dbReference>
<dbReference type="InterPro" id="IPR050562">
    <property type="entry name" value="FAD_mOase_fung"/>
</dbReference>
<dbReference type="PANTHER" id="PTHR47356">
    <property type="entry name" value="FAD-DEPENDENT MONOOXYGENASE ASQG-RELATED"/>
    <property type="match status" value="1"/>
</dbReference>
<dbReference type="EMBL" id="MTYH01000003">
    <property type="protein sequence ID" value="PNP48655.1"/>
    <property type="molecule type" value="Genomic_DNA"/>
</dbReference>
<sequence>MAFKVIIIGGGPVGLFLANSLQAAGVDYALFEKRSAVAPTTAFGIFLMPQVTRMMEQLGLLESLKKVSHQMTGMVHRDANAKHLSEDQDYAAFSQIHGYPVVVTDRASLSQVFLSGLDKPEEHVFTRKELTNIVFGKDGVTVEFADGTSHEGSIVIGADGIWSSVRDHLRKVAPEGLFVENPFTASFTGVFGRGPLFDDIPSGQGAEVHGDDWVIQAFPSQKETHLFIYKRIPRCTDRVPFTTNVPKDLVEEFANVKLTPKVTFKDLWDKRFAAGHANFEEGVVELWHWDRVALVGDAAHKMNPKWGVGANIGMEASANLTNKLAALLKNGSTPSTEELSQLFKSYQGEMEGKAGTWERISISNLDQATHPGGPQIDAMRQMAIIRAPSMISKAYKLENAPHKAENPAQLPWLY</sequence>
<keyword evidence="4" id="KW-0274">FAD</keyword>
<gene>
    <name evidence="8" type="ORF">TGAMA5MH_00346</name>
</gene>
<evidence type="ECO:0000256" key="4">
    <source>
        <dbReference type="ARBA" id="ARBA00022827"/>
    </source>
</evidence>